<accession>A0A3M7RQM8</accession>
<dbReference type="AlphaFoldDB" id="A0A3M7RQM8"/>
<dbReference type="InterPro" id="IPR019370">
    <property type="entry name" value="E2F-assoc_phosphoprotein"/>
</dbReference>
<evidence type="ECO:0000313" key="3">
    <source>
        <dbReference type="Proteomes" id="UP000276133"/>
    </source>
</evidence>
<evidence type="ECO:0000313" key="2">
    <source>
        <dbReference type="EMBL" id="RNA25657.1"/>
    </source>
</evidence>
<feature type="region of interest" description="Disordered" evidence="1">
    <location>
        <begin position="146"/>
        <end position="168"/>
    </location>
</feature>
<reference evidence="2 3" key="1">
    <citation type="journal article" date="2018" name="Sci. Rep.">
        <title>Genomic signatures of local adaptation to the degree of environmental predictability in rotifers.</title>
        <authorList>
            <person name="Franch-Gras L."/>
            <person name="Hahn C."/>
            <person name="Garcia-Roger E.M."/>
            <person name="Carmona M.J."/>
            <person name="Serra M."/>
            <person name="Gomez A."/>
        </authorList>
    </citation>
    <scope>NUCLEOTIDE SEQUENCE [LARGE SCALE GENOMIC DNA]</scope>
    <source>
        <strain evidence="2">HYR1</strain>
    </source>
</reference>
<dbReference type="EMBL" id="REGN01002888">
    <property type="protein sequence ID" value="RNA25657.1"/>
    <property type="molecule type" value="Genomic_DNA"/>
</dbReference>
<protein>
    <submittedName>
        <fullName evidence="2">E2F-associated phospho</fullName>
    </submittedName>
</protein>
<evidence type="ECO:0000256" key="1">
    <source>
        <dbReference type="SAM" id="MobiDB-lite"/>
    </source>
</evidence>
<sequence>MSLKFDNYTGYEQDDESSIEDDTSCESEGENDFENEFGNYLKSTKKTEAKEKKPKSFEDEMNDELDKFVRVQEEKYFNELNGVMNGKQEEESDTDSEAEFATGVRTKKKREHFTNDELFYDPNADEMDQKWINKQRITNSKKIISTEQSESVLKSEQVSEKPGSSNPNSDAVLNCPCCMSLVCMDCQRHEKYRTQFRAMFVFNCSIKQDEQLKYPKEKSKKKKKADDISIDRIERFDIYKPVECKICKTEIGVFDPNDEMYHFFNVLASHS</sequence>
<dbReference type="PANTHER" id="PTHR15967">
    <property type="entry name" value="E2F-ASSOCIATED PHOSPHOPROTEIN"/>
    <property type="match status" value="1"/>
</dbReference>
<feature type="region of interest" description="Disordered" evidence="1">
    <location>
        <begin position="1"/>
        <end position="40"/>
    </location>
</feature>
<dbReference type="Proteomes" id="UP000276133">
    <property type="component" value="Unassembled WGS sequence"/>
</dbReference>
<organism evidence="2 3">
    <name type="scientific">Brachionus plicatilis</name>
    <name type="common">Marine rotifer</name>
    <name type="synonym">Brachionus muelleri</name>
    <dbReference type="NCBI Taxonomy" id="10195"/>
    <lineage>
        <taxon>Eukaryota</taxon>
        <taxon>Metazoa</taxon>
        <taxon>Spiralia</taxon>
        <taxon>Gnathifera</taxon>
        <taxon>Rotifera</taxon>
        <taxon>Eurotatoria</taxon>
        <taxon>Monogononta</taxon>
        <taxon>Pseudotrocha</taxon>
        <taxon>Ploima</taxon>
        <taxon>Brachionidae</taxon>
        <taxon>Brachionus</taxon>
    </lineage>
</organism>
<gene>
    <name evidence="2" type="ORF">BpHYR1_017056</name>
</gene>
<dbReference type="STRING" id="10195.A0A3M7RQM8"/>
<dbReference type="PANTHER" id="PTHR15967:SF0">
    <property type="entry name" value="E2F-ASSOCIATED PHOSPHOPROTEIN"/>
    <property type="match status" value="1"/>
</dbReference>
<dbReference type="GO" id="GO:0005634">
    <property type="term" value="C:nucleus"/>
    <property type="evidence" value="ECO:0007669"/>
    <property type="project" value="TreeGrafter"/>
</dbReference>
<feature type="compositionally biased region" description="Acidic residues" evidence="1">
    <location>
        <begin position="12"/>
        <end position="35"/>
    </location>
</feature>
<proteinExistence type="predicted"/>
<dbReference type="Pfam" id="PF10238">
    <property type="entry name" value="Eapp_C"/>
    <property type="match status" value="1"/>
</dbReference>
<dbReference type="OrthoDB" id="122464at2759"/>
<comment type="caution">
    <text evidence="2">The sequence shown here is derived from an EMBL/GenBank/DDBJ whole genome shotgun (WGS) entry which is preliminary data.</text>
</comment>
<keyword evidence="3" id="KW-1185">Reference proteome</keyword>
<name>A0A3M7RQM8_BRAPC</name>